<keyword evidence="1" id="KW-0812">Transmembrane</keyword>
<sequence>MLLNDFTAQFFSGAQLFGYLSFILGVLTFYQKNDRRLKMLMLLLTLNHAVHFALLGAVAACASALLSLLRTSVSLYTRSRYVAYAFMLAGGLMGIGIADTPADILPILGTTIGTYALFCLQGIVMRFAFLVGGACWLANNIVIGSIGGTALEALLMSVNVLTIWRLWREIHKINVHD</sequence>
<dbReference type="Proteomes" id="UP000029227">
    <property type="component" value="Unassembled WGS sequence"/>
</dbReference>
<feature type="transmembrane region" description="Helical" evidence="1">
    <location>
        <begin position="141"/>
        <end position="164"/>
    </location>
</feature>
<organism evidence="2 3">
    <name type="scientific">Photobacterium aphoticum</name>
    <dbReference type="NCBI Taxonomy" id="754436"/>
    <lineage>
        <taxon>Bacteria</taxon>
        <taxon>Pseudomonadati</taxon>
        <taxon>Pseudomonadota</taxon>
        <taxon>Gammaproteobacteria</taxon>
        <taxon>Vibrionales</taxon>
        <taxon>Vibrionaceae</taxon>
        <taxon>Photobacterium</taxon>
    </lineage>
</organism>
<name>A0A090QTF9_9GAMM</name>
<dbReference type="STRING" id="754436.JCM19237_1841"/>
<feature type="transmembrane region" description="Helical" evidence="1">
    <location>
        <begin position="105"/>
        <end position="129"/>
    </location>
</feature>
<reference evidence="2 3" key="1">
    <citation type="journal article" date="2014" name="Genome Announc.">
        <title>Draft Genome Sequences of Two Vibrionaceae Species, Vibrio ponticus C121 and Photobacterium aphoticum C119, Isolated as Coral Reef Microbiota.</title>
        <authorList>
            <person name="Al-saari N."/>
            <person name="Meirelles P.M."/>
            <person name="Mino S."/>
            <person name="Suda W."/>
            <person name="Oshima K."/>
            <person name="Hattori M."/>
            <person name="Ohkuma M."/>
            <person name="Thompson F.L."/>
            <person name="Gomez-Gil B."/>
            <person name="Sawabe T."/>
            <person name="Sawabe T."/>
        </authorList>
    </citation>
    <scope>NUCLEOTIDE SEQUENCE [LARGE SCALE GENOMIC DNA]</scope>
    <source>
        <strain evidence="2 3">JCM 19237</strain>
    </source>
</reference>
<dbReference type="eggNOG" id="ENOG502ZBTK">
    <property type="taxonomic scope" value="Bacteria"/>
</dbReference>
<dbReference type="InterPro" id="IPR019629">
    <property type="entry name" value="Uncharacterised_HI1736/YgjV"/>
</dbReference>
<keyword evidence="1" id="KW-1133">Transmembrane helix</keyword>
<dbReference type="InterPro" id="IPR026267">
    <property type="entry name" value="YgjV"/>
</dbReference>
<evidence type="ECO:0000313" key="3">
    <source>
        <dbReference type="Proteomes" id="UP000029227"/>
    </source>
</evidence>
<protein>
    <submittedName>
        <fullName evidence="2">Inner membrane protein YgjV</fullName>
    </submittedName>
</protein>
<dbReference type="Pfam" id="PF10688">
    <property type="entry name" value="Imp-YgjV"/>
    <property type="match status" value="1"/>
</dbReference>
<evidence type="ECO:0000313" key="2">
    <source>
        <dbReference type="EMBL" id="GAL06196.1"/>
    </source>
</evidence>
<accession>A0A090QTF9</accession>
<feature type="transmembrane region" description="Helical" evidence="1">
    <location>
        <begin position="6"/>
        <end position="30"/>
    </location>
</feature>
<dbReference type="AlphaFoldDB" id="A0A090QTF9"/>
<evidence type="ECO:0000256" key="1">
    <source>
        <dbReference type="SAM" id="Phobius"/>
    </source>
</evidence>
<proteinExistence type="predicted"/>
<dbReference type="EMBL" id="BBMN01000010">
    <property type="protein sequence ID" value="GAL06196.1"/>
    <property type="molecule type" value="Genomic_DNA"/>
</dbReference>
<feature type="transmembrane region" description="Helical" evidence="1">
    <location>
        <begin position="42"/>
        <end position="69"/>
    </location>
</feature>
<keyword evidence="1" id="KW-0472">Membrane</keyword>
<gene>
    <name evidence="2" type="ORF">JCM19237_1841</name>
</gene>
<dbReference type="PIRSF" id="PIRSF011443">
    <property type="entry name" value="YgjV"/>
    <property type="match status" value="1"/>
</dbReference>
<comment type="caution">
    <text evidence="2">The sequence shown here is derived from an EMBL/GenBank/DDBJ whole genome shotgun (WGS) entry which is preliminary data.</text>
</comment>
<feature type="transmembrane region" description="Helical" evidence="1">
    <location>
        <begin position="81"/>
        <end position="98"/>
    </location>
</feature>